<evidence type="ECO:0000259" key="2">
    <source>
        <dbReference type="Pfam" id="PF13038"/>
    </source>
</evidence>
<reference evidence="4 5" key="2">
    <citation type="submission" date="2017-06" db="EMBL/GenBank/DDBJ databases">
        <authorList>
            <consortium name="Pathogen Informatics"/>
        </authorList>
    </citation>
    <scope>NUCLEOTIDE SEQUENCE [LARGE SCALE GENOMIC DNA]</scope>
    <source>
        <strain evidence="4 5">NCTC13833</strain>
    </source>
</reference>
<dbReference type="OrthoDB" id="2414433at2"/>
<keyword evidence="6" id="KW-1185">Reference proteome</keyword>
<dbReference type="KEGG" id="smus:C7J88_10170"/>
<dbReference type="EMBL" id="LT906464">
    <property type="protein sequence ID" value="SNW01094.1"/>
    <property type="molecule type" value="Genomic_DNA"/>
</dbReference>
<feature type="transmembrane region" description="Helical" evidence="1">
    <location>
        <begin position="6"/>
        <end position="26"/>
    </location>
</feature>
<evidence type="ECO:0000313" key="6">
    <source>
        <dbReference type="Proteomes" id="UP000652995"/>
    </source>
</evidence>
<accession>A0A240BZD8</accession>
<evidence type="ECO:0000313" key="3">
    <source>
        <dbReference type="EMBL" id="GGA91063.1"/>
    </source>
</evidence>
<protein>
    <submittedName>
        <fullName evidence="4">Membrane protein</fullName>
    </submittedName>
</protein>
<dbReference type="RefSeq" id="WP_095115945.1">
    <property type="nucleotide sequence ID" value="NZ_BMCB01000007.1"/>
</dbReference>
<keyword evidence="1" id="KW-1133">Transmembrane helix</keyword>
<reference evidence="3" key="4">
    <citation type="submission" date="2024-05" db="EMBL/GenBank/DDBJ databases">
        <authorList>
            <person name="Sun Q."/>
            <person name="Sedlacek I."/>
        </authorList>
    </citation>
    <scope>NUCLEOTIDE SEQUENCE</scope>
    <source>
        <strain evidence="3">CCM 4175</strain>
    </source>
</reference>
<reference evidence="3" key="1">
    <citation type="journal article" date="2014" name="Int. J. Syst. Evol. Microbiol.">
        <title>Complete genome of a new Firmicutes species belonging to the dominant human colonic microbiota ('Ruminococcus bicirculans') reveals two chromosomes and a selective capacity to utilize plant glucans.</title>
        <authorList>
            <consortium name="NISC Comparative Sequencing Program"/>
            <person name="Wegmann U."/>
            <person name="Louis P."/>
            <person name="Goesmann A."/>
            <person name="Henrissat B."/>
            <person name="Duncan S.H."/>
            <person name="Flint H.J."/>
        </authorList>
    </citation>
    <scope>NUCLEOTIDE SEQUENCE</scope>
    <source>
        <strain evidence="3">CCM 4175</strain>
    </source>
</reference>
<feature type="domain" description="DUF3899" evidence="2">
    <location>
        <begin position="34"/>
        <end position="122"/>
    </location>
</feature>
<keyword evidence="1" id="KW-0472">Membrane</keyword>
<feature type="transmembrane region" description="Helical" evidence="1">
    <location>
        <begin position="33"/>
        <end position="54"/>
    </location>
</feature>
<dbReference type="Pfam" id="PF13038">
    <property type="entry name" value="DUF3899"/>
    <property type="match status" value="1"/>
</dbReference>
<proteinExistence type="predicted"/>
<dbReference type="Proteomes" id="UP000243706">
    <property type="component" value="Chromosome 1"/>
</dbReference>
<dbReference type="EMBL" id="BMCB01000007">
    <property type="protein sequence ID" value="GGA91063.1"/>
    <property type="molecule type" value="Genomic_DNA"/>
</dbReference>
<dbReference type="Proteomes" id="UP000652995">
    <property type="component" value="Unassembled WGS sequence"/>
</dbReference>
<dbReference type="AlphaFoldDB" id="A0A240BZD8"/>
<gene>
    <name evidence="3" type="ORF">GCM10007183_14070</name>
    <name evidence="4" type="ORF">SAMEA4412661_00619</name>
</gene>
<evidence type="ECO:0000313" key="4">
    <source>
        <dbReference type="EMBL" id="SNW01094.1"/>
    </source>
</evidence>
<evidence type="ECO:0000256" key="1">
    <source>
        <dbReference type="SAM" id="Phobius"/>
    </source>
</evidence>
<keyword evidence="1" id="KW-0812">Transmembrane</keyword>
<organism evidence="4 5">
    <name type="scientific">Staphylococcus muscae</name>
    <dbReference type="NCBI Taxonomy" id="1294"/>
    <lineage>
        <taxon>Bacteria</taxon>
        <taxon>Bacillati</taxon>
        <taxon>Bacillota</taxon>
        <taxon>Bacilli</taxon>
        <taxon>Bacillales</taxon>
        <taxon>Staphylococcaceae</taxon>
        <taxon>Staphylococcus</taxon>
    </lineage>
</organism>
<reference evidence="6" key="3">
    <citation type="journal article" date="2019" name="Int. J. Syst. Evol. Microbiol.">
        <title>The Global Catalogue of Microorganisms (GCM) 10K type strain sequencing project: providing services to taxonomists for standard genome sequencing and annotation.</title>
        <authorList>
            <consortium name="The Broad Institute Genomics Platform"/>
            <consortium name="The Broad Institute Genome Sequencing Center for Infectious Disease"/>
            <person name="Wu L."/>
            <person name="Ma J."/>
        </authorList>
    </citation>
    <scope>NUCLEOTIDE SEQUENCE [LARGE SCALE GENOMIC DNA]</scope>
    <source>
        <strain evidence="6">CCM 4175</strain>
    </source>
</reference>
<evidence type="ECO:0000313" key="5">
    <source>
        <dbReference type="Proteomes" id="UP000243706"/>
    </source>
</evidence>
<sequence length="126" mass="15202">MNRINLNTIIYIFLTPIITFFVWLAGAHSWINFINIFFTVSIIMIIMLFMLLLVQEGIFDVTSYGFRKFRYQLMRKKNREMYEEDEFYNPKTPKRDSYFVQPWIKPSLLINVIYLIISFIFAFIAA</sequence>
<dbReference type="InterPro" id="IPR025007">
    <property type="entry name" value="DUF3899"/>
</dbReference>
<feature type="transmembrane region" description="Helical" evidence="1">
    <location>
        <begin position="103"/>
        <end position="125"/>
    </location>
</feature>
<name>A0A240BZD8_9STAP</name>